<accession>A0ABD1KAU8</accession>
<evidence type="ECO:0000256" key="1">
    <source>
        <dbReference type="SAM" id="SignalP"/>
    </source>
</evidence>
<dbReference type="SUPFAM" id="SSF75001">
    <property type="entry name" value="Dipeptidyl peptidase I (cathepsin C), exclusion domain"/>
    <property type="match status" value="1"/>
</dbReference>
<feature type="signal peptide" evidence="1">
    <location>
        <begin position="1"/>
        <end position="21"/>
    </location>
</feature>
<name>A0ABD1KAU8_9TELE</name>
<dbReference type="FunFam" id="2.40.128.80:FF:000001">
    <property type="entry name" value="Dipeptidyl peptidase 1"/>
    <property type="match status" value="1"/>
</dbReference>
<evidence type="ECO:0000259" key="2">
    <source>
        <dbReference type="Pfam" id="PF08773"/>
    </source>
</evidence>
<protein>
    <recommendedName>
        <fullName evidence="2">Cathepsin C exclusion domain-containing protein</fullName>
    </recommendedName>
</protein>
<comment type="caution">
    <text evidence="3">The sequence shown here is derived from an EMBL/GenBank/DDBJ whole genome shotgun (WGS) entry which is preliminary data.</text>
</comment>
<feature type="domain" description="Cathepsin C exclusion" evidence="2">
    <location>
        <begin position="22"/>
        <end position="138"/>
    </location>
</feature>
<gene>
    <name evidence="3" type="ORF">ACEWY4_008401</name>
</gene>
<keyword evidence="4" id="KW-1185">Reference proteome</keyword>
<dbReference type="EMBL" id="JBHFQA010000007">
    <property type="protein sequence ID" value="KAL2096253.1"/>
    <property type="molecule type" value="Genomic_DNA"/>
</dbReference>
<dbReference type="Proteomes" id="UP001591681">
    <property type="component" value="Unassembled WGS sequence"/>
</dbReference>
<dbReference type="AlphaFoldDB" id="A0ABD1KAU8"/>
<feature type="chain" id="PRO_5044874232" description="Cathepsin C exclusion domain-containing protein" evidence="1">
    <location>
        <begin position="22"/>
        <end position="155"/>
    </location>
</feature>
<keyword evidence="1" id="KW-0732">Signal</keyword>
<dbReference type="InterPro" id="IPR036496">
    <property type="entry name" value="CathepsinC_exc_dom_sf"/>
</dbReference>
<dbReference type="Pfam" id="PF08773">
    <property type="entry name" value="CathepsinC_exc"/>
    <property type="match status" value="1"/>
</dbReference>
<sequence length="155" mass="16820">MKANVSLLLCVLALCAAGARGDTPANCSFEDLVGTWVFQVSEGGKDRSVNCSDMGPVVKSVTVHLEKLSVAADEVGNSGFFTLIYNQGFEVVLSGYKWFGFFKYSQHGSEVVSYCDQTLPGWVHDVLGNNWACFTGKKLSALPPRKHTPLPSDPR</sequence>
<reference evidence="3 4" key="1">
    <citation type="submission" date="2024-09" db="EMBL/GenBank/DDBJ databases">
        <title>A chromosome-level genome assembly of Gray's grenadier anchovy, Coilia grayii.</title>
        <authorList>
            <person name="Fu Z."/>
        </authorList>
    </citation>
    <scope>NUCLEOTIDE SEQUENCE [LARGE SCALE GENOMIC DNA]</scope>
    <source>
        <strain evidence="3">G4</strain>
        <tissue evidence="3">Muscle</tissue>
    </source>
</reference>
<organism evidence="3 4">
    <name type="scientific">Coilia grayii</name>
    <name type="common">Gray's grenadier anchovy</name>
    <dbReference type="NCBI Taxonomy" id="363190"/>
    <lineage>
        <taxon>Eukaryota</taxon>
        <taxon>Metazoa</taxon>
        <taxon>Chordata</taxon>
        <taxon>Craniata</taxon>
        <taxon>Vertebrata</taxon>
        <taxon>Euteleostomi</taxon>
        <taxon>Actinopterygii</taxon>
        <taxon>Neopterygii</taxon>
        <taxon>Teleostei</taxon>
        <taxon>Clupei</taxon>
        <taxon>Clupeiformes</taxon>
        <taxon>Clupeoidei</taxon>
        <taxon>Engraulidae</taxon>
        <taxon>Coilinae</taxon>
        <taxon>Coilia</taxon>
    </lineage>
</organism>
<evidence type="ECO:0000313" key="4">
    <source>
        <dbReference type="Proteomes" id="UP001591681"/>
    </source>
</evidence>
<proteinExistence type="predicted"/>
<evidence type="ECO:0000313" key="3">
    <source>
        <dbReference type="EMBL" id="KAL2096253.1"/>
    </source>
</evidence>
<dbReference type="InterPro" id="IPR014882">
    <property type="entry name" value="CathepsinC_exc"/>
</dbReference>
<dbReference type="Gene3D" id="2.40.128.80">
    <property type="entry name" value="Cathepsin C, exclusion domain"/>
    <property type="match status" value="1"/>
</dbReference>